<dbReference type="VEuPathDB" id="FungiDB:DD237_004871"/>
<keyword evidence="3" id="KW-0732">Signal</keyword>
<organism evidence="7 9">
    <name type="scientific">Peronospora effusa</name>
    <dbReference type="NCBI Taxonomy" id="542832"/>
    <lineage>
        <taxon>Eukaryota</taxon>
        <taxon>Sar</taxon>
        <taxon>Stramenopiles</taxon>
        <taxon>Oomycota</taxon>
        <taxon>Peronosporomycetes</taxon>
        <taxon>Peronosporales</taxon>
        <taxon>Peronosporaceae</taxon>
        <taxon>Peronospora</taxon>
    </lineage>
</organism>
<dbReference type="AlphaFoldDB" id="A0A3M6VE80"/>
<evidence type="ECO:0000313" key="10">
    <source>
        <dbReference type="Proteomes" id="UP000286097"/>
    </source>
</evidence>
<evidence type="ECO:0000256" key="1">
    <source>
        <dbReference type="ARBA" id="ARBA00006335"/>
    </source>
</evidence>
<gene>
    <name evidence="8" type="ORF">DD237_004871</name>
    <name evidence="7" type="ORF">DD238_006684</name>
</gene>
<evidence type="ECO:0000313" key="9">
    <source>
        <dbReference type="Proteomes" id="UP000282087"/>
    </source>
</evidence>
<accession>A0A3M6VE80</accession>
<evidence type="ECO:0000256" key="4">
    <source>
        <dbReference type="ARBA" id="ARBA00022801"/>
    </source>
</evidence>
<dbReference type="EC" id="3.1.4.12" evidence="2"/>
<dbReference type="OrthoDB" id="40902at2759"/>
<evidence type="ECO:0000313" key="8">
    <source>
        <dbReference type="EMBL" id="RQM16895.1"/>
    </source>
</evidence>
<feature type="compositionally biased region" description="Polar residues" evidence="5">
    <location>
        <begin position="183"/>
        <end position="204"/>
    </location>
</feature>
<evidence type="ECO:0000256" key="5">
    <source>
        <dbReference type="SAM" id="MobiDB-lite"/>
    </source>
</evidence>
<evidence type="ECO:0000313" key="7">
    <source>
        <dbReference type="EMBL" id="RMX64632.1"/>
    </source>
</evidence>
<dbReference type="InterPro" id="IPR017766">
    <property type="entry name" value="Sphingomyelinase/PLipase_C"/>
</dbReference>
<dbReference type="EMBL" id="QKXF01000107">
    <property type="protein sequence ID" value="RQM16895.1"/>
    <property type="molecule type" value="Genomic_DNA"/>
</dbReference>
<dbReference type="EMBL" id="QLLG01000298">
    <property type="protein sequence ID" value="RMX64632.1"/>
    <property type="molecule type" value="Genomic_DNA"/>
</dbReference>
<name>A0A3M6VE80_9STRA</name>
<dbReference type="InterPro" id="IPR036691">
    <property type="entry name" value="Endo/exonu/phosph_ase_sf"/>
</dbReference>
<sequence length="821" mass="93121">MALLALSTVATGGLMGIAGFFVWRKGLFRKRYAALFGDEIYNENKDLRNGDYQEDTSMPLFRDRGLCSKYKSLPRRTKRTSGVAGEWKDPVVGPKATHGSVAFRLFEFDPTKQQLVFSSVGMPVKFGTPLVVVHPETGRAIRYLTHRRAVTISKPPVNLAFHRQVRASLLAMEEAAMRHSSSKRTSLQSLTTALVSSSNPCNKNNGDEEQREKETEQNDHTLVRDVDHSNFMVNIADQSQNQGQTQRQVPVLINYPRGRKLQNFSNVLSRRTQQHSVSLMQNSAQRRSFDTINSASTAFRAAIDDPRSLQLALSYTDDPTGTSVVNNTDVPHTLSRCGRPVASTSSEPAMQGLSSKAFCRSISESYMNLVSDITDTFQQQRERQRDRQELRQRQKALMRDLPNMSFNNHLGKYYVATIEPVRHQTTGSNYRLPLAPVDEYLRWGQPMSLVSKFNGRACGIRPREYYKDSDLYLTTEASSTTIVPLREDGDLKCMAKESTRYLAHLEKRQVNVSVGTYNVWMLPRKVSAFTSCSPKKNTRARMIGDVLPPCDIWVLTECFDYRARNVLLDKMAEAGYFFFSPTVGHKRVNKSNMRKLLNGGVVLVSKYPILSVRVKLFEGACAGSDKMADKGVLYCKILKDGLLVHIFSTHLQAWNDSLSRIMRKTQMDMIAKFMNAMDMDKVNDVVLFVGDMNVNYWLNKTNQEYDEMLEIFEAKDPSVVHPRKLGNASDSDKKELVGEFKYLRKHSFDPRVNALAADGPSSDGSLELLDYVLYSRTHRQPKTASSWVLPLMTTSPWNWRGQSQYNLSDHFPVVSEFTFEM</sequence>
<dbReference type="GO" id="GO:0005576">
    <property type="term" value="C:extracellular region"/>
    <property type="evidence" value="ECO:0007669"/>
    <property type="project" value="InterPro"/>
</dbReference>
<dbReference type="Gene3D" id="3.60.10.10">
    <property type="entry name" value="Endonuclease/exonuclease/phosphatase"/>
    <property type="match status" value="1"/>
</dbReference>
<dbReference type="CDD" id="cd09078">
    <property type="entry name" value="nSMase"/>
    <property type="match status" value="1"/>
</dbReference>
<feature type="compositionally biased region" description="Basic and acidic residues" evidence="5">
    <location>
        <begin position="205"/>
        <end position="220"/>
    </location>
</feature>
<comment type="caution">
    <text evidence="7">The sequence shown here is derived from an EMBL/GenBank/DDBJ whole genome shotgun (WGS) entry which is preliminary data.</text>
</comment>
<comment type="similarity">
    <text evidence="1">Belongs to the neutral sphingomyelinase family.</text>
</comment>
<reference evidence="9 10" key="1">
    <citation type="submission" date="2018-06" db="EMBL/GenBank/DDBJ databases">
        <title>Comparative genomics of downy mildews reveals potential adaptations to biotrophy.</title>
        <authorList>
            <person name="Fletcher K."/>
            <person name="Klosterman S.J."/>
            <person name="Derevnina L."/>
            <person name="Martin F."/>
            <person name="Koike S."/>
            <person name="Reyes Chin-Wo S."/>
            <person name="Mou B."/>
            <person name="Michelmore R."/>
        </authorList>
    </citation>
    <scope>NUCLEOTIDE SEQUENCE [LARGE SCALE GENOMIC DNA]</scope>
    <source>
        <strain evidence="8 10">R13</strain>
        <strain evidence="7 9">R14</strain>
    </source>
</reference>
<evidence type="ECO:0000259" key="6">
    <source>
        <dbReference type="Pfam" id="PF03372"/>
    </source>
</evidence>
<proteinExistence type="inferred from homology"/>
<dbReference type="Proteomes" id="UP000286097">
    <property type="component" value="Unassembled WGS sequence"/>
</dbReference>
<evidence type="ECO:0000256" key="2">
    <source>
        <dbReference type="ARBA" id="ARBA00012369"/>
    </source>
</evidence>
<keyword evidence="4" id="KW-0378">Hydrolase</keyword>
<keyword evidence="9" id="KW-1185">Reference proteome</keyword>
<dbReference type="InterPro" id="IPR005135">
    <property type="entry name" value="Endo/exonuclease/phosphatase"/>
</dbReference>
<dbReference type="Pfam" id="PF03372">
    <property type="entry name" value="Exo_endo_phos"/>
    <property type="match status" value="1"/>
</dbReference>
<feature type="region of interest" description="Disordered" evidence="5">
    <location>
        <begin position="178"/>
        <end position="220"/>
    </location>
</feature>
<dbReference type="InterPro" id="IPR038772">
    <property type="entry name" value="Sph/SMPD2-like"/>
</dbReference>
<dbReference type="PANTHER" id="PTHR16320:SF23">
    <property type="entry name" value="SPHINGOMYELINASE C 1"/>
    <property type="match status" value="1"/>
</dbReference>
<dbReference type="Proteomes" id="UP000282087">
    <property type="component" value="Unassembled WGS sequence"/>
</dbReference>
<dbReference type="PANTHER" id="PTHR16320">
    <property type="entry name" value="SPHINGOMYELINASE FAMILY MEMBER"/>
    <property type="match status" value="1"/>
</dbReference>
<dbReference type="GO" id="GO:0004767">
    <property type="term" value="F:sphingomyelin phosphodiesterase activity"/>
    <property type="evidence" value="ECO:0007669"/>
    <property type="project" value="UniProtKB-EC"/>
</dbReference>
<protein>
    <recommendedName>
        <fullName evidence="2">sphingomyelin phosphodiesterase</fullName>
        <ecNumber evidence="2">3.1.4.12</ecNumber>
    </recommendedName>
</protein>
<dbReference type="SUPFAM" id="SSF56219">
    <property type="entry name" value="DNase I-like"/>
    <property type="match status" value="1"/>
</dbReference>
<feature type="domain" description="Endonuclease/exonuclease/phosphatase" evidence="6">
    <location>
        <begin position="515"/>
        <end position="810"/>
    </location>
</feature>
<evidence type="ECO:0000256" key="3">
    <source>
        <dbReference type="ARBA" id="ARBA00022729"/>
    </source>
</evidence>